<dbReference type="NCBIfam" id="TIGR04183">
    <property type="entry name" value="Por_Secre_tail"/>
    <property type="match status" value="1"/>
</dbReference>
<evidence type="ECO:0000313" key="1">
    <source>
        <dbReference type="EMBL" id="MFH6985293.1"/>
    </source>
</evidence>
<name>A0ABW7NCE6_9BACT</name>
<dbReference type="RefSeq" id="WP_395418778.1">
    <property type="nucleotide sequence ID" value="NZ_JBIPKE010000019.1"/>
</dbReference>
<keyword evidence="2" id="KW-1185">Reference proteome</keyword>
<dbReference type="Proteomes" id="UP001610063">
    <property type="component" value="Unassembled WGS sequence"/>
</dbReference>
<gene>
    <name evidence="1" type="ORF">ACHKAR_17705</name>
</gene>
<organism evidence="1 2">
    <name type="scientific">Marinoscillum luteum</name>
    <dbReference type="NCBI Taxonomy" id="861051"/>
    <lineage>
        <taxon>Bacteria</taxon>
        <taxon>Pseudomonadati</taxon>
        <taxon>Bacteroidota</taxon>
        <taxon>Cytophagia</taxon>
        <taxon>Cytophagales</taxon>
        <taxon>Reichenbachiellaceae</taxon>
        <taxon>Marinoscillum</taxon>
    </lineage>
</organism>
<reference evidence="1 2" key="1">
    <citation type="journal article" date="2013" name="Int. J. Syst. Evol. Microbiol.">
        <title>Marinoscillum luteum sp. nov., isolated from marine sediment.</title>
        <authorList>
            <person name="Cha I.T."/>
            <person name="Park S.J."/>
            <person name="Kim S.J."/>
            <person name="Kim J.G."/>
            <person name="Jung M.Y."/>
            <person name="Shin K.S."/>
            <person name="Kwon K.K."/>
            <person name="Yang S.H."/>
            <person name="Seo Y.S."/>
            <person name="Rhee S.K."/>
        </authorList>
    </citation>
    <scope>NUCLEOTIDE SEQUENCE [LARGE SCALE GENOMIC DNA]</scope>
    <source>
        <strain evidence="1 2">KCTC 23939</strain>
    </source>
</reference>
<protein>
    <submittedName>
        <fullName evidence="1">T9SS type A sorting domain-containing protein</fullName>
    </submittedName>
</protein>
<sequence length="551" mass="59924">MNHVPPNEMSPWKLSPWLTIVFILIASTAQSKNHSVLSGPHNYNATFTISTVEVFTDVTVDDAVDLTISSTGSLTCSSLDFLNGTNSLTVESGGVLILTGILTGNVNTTITIEHGGSFVTNGADFTDGGFVSNIIIEKTASATGYSYVSMPVTTGTYTAYEYYFSESTLDGDYGSWINSVNGAPKEAGIGYAIYQQGPISFTGTPNNAAVNLSLSLTSQATRTDKSGQHLVGNPYPAAIRMDNFFALGDNAANTFANYYIWDPADNGGLGGYSPILGSSESYIASGQAFFIQLDYSTLADGDHPIVFDPSIMVADNNSTFYRTADYDYSQIVLNFSTPNDTKNQLSFLLDEEFSASFDKGFEAYSIPFEEAGKLRVKTSYNNKYFDILAVKRGESHSFPISVTTSEQLPVDIELIGLDRVPANYKIELINKTTGEAFDLTANPKVSMSFNKVDAKDELLLRILNPDNVLSTEVSRELSAYHSDNKLTVRFSGTHSQLGNISVYTLDGRLVKSWSVLDDVDTFSEIFNPKGGLYIVKVETPKGIFSQKIIIK</sequence>
<dbReference type="InterPro" id="IPR026444">
    <property type="entry name" value="Secre_tail"/>
</dbReference>
<comment type="caution">
    <text evidence="1">The sequence shown here is derived from an EMBL/GenBank/DDBJ whole genome shotgun (WGS) entry which is preliminary data.</text>
</comment>
<proteinExistence type="predicted"/>
<dbReference type="EMBL" id="JBIPKE010000019">
    <property type="protein sequence ID" value="MFH6985293.1"/>
    <property type="molecule type" value="Genomic_DNA"/>
</dbReference>
<accession>A0ABW7NCE6</accession>
<evidence type="ECO:0000313" key="2">
    <source>
        <dbReference type="Proteomes" id="UP001610063"/>
    </source>
</evidence>